<evidence type="ECO:0000313" key="3">
    <source>
        <dbReference type="EMBL" id="QKS55578.1"/>
    </source>
</evidence>
<keyword evidence="5" id="KW-1185">Reference proteome</keyword>
<sequence length="394" mass="46766">MNFEEIYIKFKEQEHIQPIKLHNKKKYYTDLSNLEDSWTVRVDAWLSNTFIQEAIRLIINAIVLFEKGYLDCAYYSLRQSLEVSTTMVYLIELDEEKKETELSKWRRKSKFPMYGQMIAFLTDNEKNFADMKNEMSEYFNELQKLKNRLNKHVHKQGFNTFYVSRNHMISIRNDRTDMTLEFEECLKGCIGSIAIFRLAIDPFPILLMDYEIYARTSDLLTEAFSYEFVQFYIGEEAIESYKNTEIYQELYEEIMKDEKRLPSVVDVVKNKFIDIENIEEILSQVHLLSKIDSLAVIVTGFSKKISRIYANNGLSFYLTSNKSVREKIDFNGEMFLKIRASDVQVNISFDEAYLTYLNICNEDFFLEHNKQLELKEFDTLIDKINIVCRTMNLN</sequence>
<reference evidence="3 5" key="2">
    <citation type="submission" date="2020-06" db="EMBL/GenBank/DDBJ databases">
        <title>Complete genome of Paenibacillus barcinonensis KACC11450.</title>
        <authorList>
            <person name="Kim M."/>
            <person name="Park Y.-J."/>
            <person name="Shin J.-H."/>
        </authorList>
    </citation>
    <scope>NUCLEOTIDE SEQUENCE [LARGE SCALE GENOMIC DNA]</scope>
    <source>
        <strain evidence="3 5">KACC11450</strain>
    </source>
</reference>
<evidence type="ECO:0000313" key="4">
    <source>
        <dbReference type="Proteomes" id="UP000247790"/>
    </source>
</evidence>
<evidence type="ECO:0000313" key="2">
    <source>
        <dbReference type="EMBL" id="PYE43291.1"/>
    </source>
</evidence>
<dbReference type="OrthoDB" id="1097055at2"/>
<proteinExistence type="predicted"/>
<protein>
    <submittedName>
        <fullName evidence="3">Teicoplanin resistance protein VanZ</fullName>
    </submittedName>
</protein>
<dbReference type="Proteomes" id="UP000509327">
    <property type="component" value="Chromosome"/>
</dbReference>
<feature type="coiled-coil region" evidence="1">
    <location>
        <begin position="128"/>
        <end position="155"/>
    </location>
</feature>
<dbReference type="RefSeq" id="WP_110899350.1">
    <property type="nucleotide sequence ID" value="NZ_CP054614.1"/>
</dbReference>
<gene>
    <name evidence="2" type="ORF">DFQ00_12952</name>
    <name evidence="3" type="ORF">HUB98_04095</name>
</gene>
<dbReference type="EMBL" id="CP054614">
    <property type="protein sequence ID" value="QKS55578.1"/>
    <property type="molecule type" value="Genomic_DNA"/>
</dbReference>
<name>A0A2V4VB87_PAEBA</name>
<dbReference type="AlphaFoldDB" id="A0A2V4VB87"/>
<evidence type="ECO:0000313" key="5">
    <source>
        <dbReference type="Proteomes" id="UP000509327"/>
    </source>
</evidence>
<evidence type="ECO:0000256" key="1">
    <source>
        <dbReference type="SAM" id="Coils"/>
    </source>
</evidence>
<accession>A0A2V4VB87</accession>
<organism evidence="2 4">
    <name type="scientific">Paenibacillus barcinonensis</name>
    <dbReference type="NCBI Taxonomy" id="198119"/>
    <lineage>
        <taxon>Bacteria</taxon>
        <taxon>Bacillati</taxon>
        <taxon>Bacillota</taxon>
        <taxon>Bacilli</taxon>
        <taxon>Bacillales</taxon>
        <taxon>Paenibacillaceae</taxon>
        <taxon>Paenibacillus</taxon>
    </lineage>
</organism>
<dbReference type="Proteomes" id="UP000247790">
    <property type="component" value="Unassembled WGS sequence"/>
</dbReference>
<dbReference type="EMBL" id="QJSW01000029">
    <property type="protein sequence ID" value="PYE43291.1"/>
    <property type="molecule type" value="Genomic_DNA"/>
</dbReference>
<reference evidence="2 4" key="1">
    <citation type="submission" date="2018-06" db="EMBL/GenBank/DDBJ databases">
        <title>Genomic Encyclopedia of Type Strains, Phase III (KMG-III): the genomes of soil and plant-associated and newly described type strains.</title>
        <authorList>
            <person name="Whitman W."/>
        </authorList>
    </citation>
    <scope>NUCLEOTIDE SEQUENCE [LARGE SCALE GENOMIC DNA]</scope>
    <source>
        <strain evidence="2 4">CECT 7022</strain>
    </source>
</reference>
<keyword evidence="1" id="KW-0175">Coiled coil</keyword>